<feature type="domain" description="BTB" evidence="1">
    <location>
        <begin position="31"/>
        <end position="102"/>
    </location>
</feature>
<dbReference type="InterPro" id="IPR011333">
    <property type="entry name" value="SKP1/BTB/POZ_sf"/>
</dbReference>
<organism evidence="2 3">
    <name type="scientific">Cristinia sonorae</name>
    <dbReference type="NCBI Taxonomy" id="1940300"/>
    <lineage>
        <taxon>Eukaryota</taxon>
        <taxon>Fungi</taxon>
        <taxon>Dikarya</taxon>
        <taxon>Basidiomycota</taxon>
        <taxon>Agaricomycotina</taxon>
        <taxon>Agaricomycetes</taxon>
        <taxon>Agaricomycetidae</taxon>
        <taxon>Agaricales</taxon>
        <taxon>Pleurotineae</taxon>
        <taxon>Stephanosporaceae</taxon>
        <taxon>Cristinia</taxon>
    </lineage>
</organism>
<name>A0A8K0UPE1_9AGAR</name>
<evidence type="ECO:0000313" key="3">
    <source>
        <dbReference type="Proteomes" id="UP000813824"/>
    </source>
</evidence>
<dbReference type="EMBL" id="JAEVFJ010000018">
    <property type="protein sequence ID" value="KAH8099868.1"/>
    <property type="molecule type" value="Genomic_DNA"/>
</dbReference>
<dbReference type="Proteomes" id="UP000813824">
    <property type="component" value="Unassembled WGS sequence"/>
</dbReference>
<accession>A0A8K0UPE1</accession>
<dbReference type="PROSITE" id="PS50097">
    <property type="entry name" value="BTB"/>
    <property type="match status" value="1"/>
</dbReference>
<proteinExistence type="predicted"/>
<gene>
    <name evidence="2" type="ORF">BXZ70DRAFT_941597</name>
</gene>
<protein>
    <recommendedName>
        <fullName evidence="1">BTB domain-containing protein</fullName>
    </recommendedName>
</protein>
<sequence length="324" mass="36787">MPKRARGSSPDVDDGSEKSLKRSEHVWFEDGNIVLITQNTMFKVYRGLLASASPVFRDMLSIRQPELAEEIEGCPVVRLDDAVEDMSHFLTAIVDGVQVLGSSSHTDSSWPVTRALLRLGDKYGADTLFNEGKARLEKTLPNSIEAWDALYEGETGRNSKCSYFIGMANAAREFNMKGLHLRALYRCAQLETKILVGGCPGADGTYEHLSTVDLTACIDGRHRLHEAVIKLRSDEWAYWDGFAVEGECTCDDADVHDLRRYLNDMKWDSMDFDPLEDKFWAKNMLKENFDFCQCCTTAGLHLYEYYRRRILGSLENFFDIEQSN</sequence>
<evidence type="ECO:0000313" key="2">
    <source>
        <dbReference type="EMBL" id="KAH8099868.1"/>
    </source>
</evidence>
<dbReference type="Gene3D" id="3.30.710.10">
    <property type="entry name" value="Potassium Channel Kv1.1, Chain A"/>
    <property type="match status" value="1"/>
</dbReference>
<evidence type="ECO:0000259" key="1">
    <source>
        <dbReference type="PROSITE" id="PS50097"/>
    </source>
</evidence>
<keyword evidence="3" id="KW-1185">Reference proteome</keyword>
<dbReference type="InterPro" id="IPR000210">
    <property type="entry name" value="BTB/POZ_dom"/>
</dbReference>
<dbReference type="OrthoDB" id="3204157at2759"/>
<dbReference type="CDD" id="cd18186">
    <property type="entry name" value="BTB_POZ_ZBTB_KLHL-like"/>
    <property type="match status" value="1"/>
</dbReference>
<dbReference type="AlphaFoldDB" id="A0A8K0UPE1"/>
<comment type="caution">
    <text evidence="2">The sequence shown here is derived from an EMBL/GenBank/DDBJ whole genome shotgun (WGS) entry which is preliminary data.</text>
</comment>
<reference evidence="2" key="1">
    <citation type="journal article" date="2021" name="New Phytol.">
        <title>Evolutionary innovations through gain and loss of genes in the ectomycorrhizal Boletales.</title>
        <authorList>
            <person name="Wu G."/>
            <person name="Miyauchi S."/>
            <person name="Morin E."/>
            <person name="Kuo A."/>
            <person name="Drula E."/>
            <person name="Varga T."/>
            <person name="Kohler A."/>
            <person name="Feng B."/>
            <person name="Cao Y."/>
            <person name="Lipzen A."/>
            <person name="Daum C."/>
            <person name="Hundley H."/>
            <person name="Pangilinan J."/>
            <person name="Johnson J."/>
            <person name="Barry K."/>
            <person name="LaButti K."/>
            <person name="Ng V."/>
            <person name="Ahrendt S."/>
            <person name="Min B."/>
            <person name="Choi I.G."/>
            <person name="Park H."/>
            <person name="Plett J.M."/>
            <person name="Magnuson J."/>
            <person name="Spatafora J.W."/>
            <person name="Nagy L.G."/>
            <person name="Henrissat B."/>
            <person name="Grigoriev I.V."/>
            <person name="Yang Z.L."/>
            <person name="Xu J."/>
            <person name="Martin F.M."/>
        </authorList>
    </citation>
    <scope>NUCLEOTIDE SEQUENCE</scope>
    <source>
        <strain evidence="2">KKN 215</strain>
    </source>
</reference>